<feature type="compositionally biased region" description="Basic and acidic residues" evidence="1">
    <location>
        <begin position="185"/>
        <end position="214"/>
    </location>
</feature>
<dbReference type="Proteomes" id="UP000094329">
    <property type="component" value="Unassembled WGS sequence"/>
</dbReference>
<gene>
    <name evidence="2" type="ORF">BGC07_05085</name>
</gene>
<feature type="region of interest" description="Disordered" evidence="1">
    <location>
        <begin position="155"/>
        <end position="246"/>
    </location>
</feature>
<reference evidence="2 3" key="1">
    <citation type="submission" date="2016-08" db="EMBL/GenBank/DDBJ databases">
        <title>Draft genome sequence of Candidatus Piscirickettsia litoralis, from seawater.</title>
        <authorList>
            <person name="Wan X."/>
            <person name="Lee A.J."/>
            <person name="Hou S."/>
            <person name="Donachie S.P."/>
        </authorList>
    </citation>
    <scope>NUCLEOTIDE SEQUENCE [LARGE SCALE GENOMIC DNA]</scope>
    <source>
        <strain evidence="2 3">Y2</strain>
    </source>
</reference>
<accession>A0ABX3A0M8</accession>
<name>A0ABX3A0M8_9GAMM</name>
<comment type="caution">
    <text evidence="2">The sequence shown here is derived from an EMBL/GenBank/DDBJ whole genome shotgun (WGS) entry which is preliminary data.</text>
</comment>
<protein>
    <submittedName>
        <fullName evidence="2">Uncharacterized protein</fullName>
    </submittedName>
</protein>
<proteinExistence type="predicted"/>
<evidence type="ECO:0000256" key="1">
    <source>
        <dbReference type="SAM" id="MobiDB-lite"/>
    </source>
</evidence>
<organism evidence="2 3">
    <name type="scientific">Piscirickettsia litoralis</name>
    <dbReference type="NCBI Taxonomy" id="1891921"/>
    <lineage>
        <taxon>Bacteria</taxon>
        <taxon>Pseudomonadati</taxon>
        <taxon>Pseudomonadota</taxon>
        <taxon>Gammaproteobacteria</taxon>
        <taxon>Thiotrichales</taxon>
        <taxon>Piscirickettsiaceae</taxon>
        <taxon>Piscirickettsia</taxon>
    </lineage>
</organism>
<dbReference type="EMBL" id="MDTU01000001">
    <property type="protein sequence ID" value="ODN42421.1"/>
    <property type="molecule type" value="Genomic_DNA"/>
</dbReference>
<dbReference type="RefSeq" id="WP_069312218.1">
    <property type="nucleotide sequence ID" value="NZ_MDTU01000001.1"/>
</dbReference>
<keyword evidence="3" id="KW-1185">Reference proteome</keyword>
<evidence type="ECO:0000313" key="3">
    <source>
        <dbReference type="Proteomes" id="UP000094329"/>
    </source>
</evidence>
<sequence>MAKSFLRSVKQYLTSITRSENAPFLNFSRAMVVRAYSSNDQASLAERCYVSPPPEGGPGFVQNSTEISRSYKALGASPLNILALPYFVVTYMRNGLFQGINAIDHQFGYHEKSSWAATGVKALLGVIFSPAEFSTWAIARASNHAINGVRSAISKSPTSGYHEVDEEPESISERRNSECEMTIVAHERSHSKSVEAPPIKKGEHSTKRADTEQGKKRRATDADLFFSHMKHSHTTETRNVHSHSLG</sequence>
<evidence type="ECO:0000313" key="2">
    <source>
        <dbReference type="EMBL" id="ODN42421.1"/>
    </source>
</evidence>